<dbReference type="EMBL" id="CP031093">
    <property type="protein sequence ID" value="QCF26713.1"/>
    <property type="molecule type" value="Genomic_DNA"/>
</dbReference>
<feature type="domain" description="Multidrug resistance protein MdtA-like alpha-helical hairpin" evidence="6">
    <location>
        <begin position="114"/>
        <end position="162"/>
    </location>
</feature>
<evidence type="ECO:0000313" key="11">
    <source>
        <dbReference type="Proteomes" id="UP000298049"/>
    </source>
</evidence>
<dbReference type="Pfam" id="PF25967">
    <property type="entry name" value="RND-MFP_C"/>
    <property type="match status" value="1"/>
</dbReference>
<reference evidence="10 11" key="1">
    <citation type="submission" date="2018-07" db="EMBL/GenBank/DDBJ databases">
        <title>Marsedoiliclastica nanhaica gen. nov. sp. nov., a novel marine hydrocarbonoclastic bacterium isolated from an in-situ enriched hydrocarbon-degrading consortium in deep-sea sediment.</title>
        <authorList>
            <person name="Dong C."/>
            <person name="Ma T."/>
            <person name="Liu R."/>
            <person name="Shao Z."/>
        </authorList>
    </citation>
    <scope>NUCLEOTIDE SEQUENCE [LARGE SCALE GENOMIC DNA]</scope>
    <source>
        <strain evidence="11">soil36-7</strain>
    </source>
</reference>
<evidence type="ECO:0000259" key="8">
    <source>
        <dbReference type="Pfam" id="PF25954"/>
    </source>
</evidence>
<comment type="subcellular location">
    <subcellularLocation>
        <location evidence="1">Cell envelope</location>
    </subcellularLocation>
</comment>
<dbReference type="FunFam" id="2.40.30.170:FF:000010">
    <property type="entry name" value="Efflux RND transporter periplasmic adaptor subunit"/>
    <property type="match status" value="1"/>
</dbReference>
<dbReference type="PANTHER" id="PTHR30469">
    <property type="entry name" value="MULTIDRUG RESISTANCE PROTEIN MDTA"/>
    <property type="match status" value="1"/>
</dbReference>
<feature type="region of interest" description="Disordered" evidence="5">
    <location>
        <begin position="355"/>
        <end position="384"/>
    </location>
</feature>
<dbReference type="Pfam" id="PF25954">
    <property type="entry name" value="Beta-barrel_RND_2"/>
    <property type="match status" value="1"/>
</dbReference>
<dbReference type="InterPro" id="IPR058624">
    <property type="entry name" value="MdtA-like_HH"/>
</dbReference>
<dbReference type="NCBIfam" id="TIGR01730">
    <property type="entry name" value="RND_mfp"/>
    <property type="match status" value="1"/>
</dbReference>
<dbReference type="Gene3D" id="1.10.287.470">
    <property type="entry name" value="Helix hairpin bin"/>
    <property type="match status" value="1"/>
</dbReference>
<feature type="domain" description="Multidrug resistance protein MdtA-like barrel-sandwich hybrid" evidence="7">
    <location>
        <begin position="70"/>
        <end position="191"/>
    </location>
</feature>
<dbReference type="GO" id="GO:0015562">
    <property type="term" value="F:efflux transmembrane transporter activity"/>
    <property type="evidence" value="ECO:0007669"/>
    <property type="project" value="TreeGrafter"/>
</dbReference>
<keyword evidence="4" id="KW-0175">Coiled coil</keyword>
<dbReference type="Pfam" id="PF25876">
    <property type="entry name" value="HH_MFP_RND"/>
    <property type="match status" value="1"/>
</dbReference>
<dbReference type="Pfam" id="PF25917">
    <property type="entry name" value="BSH_RND"/>
    <property type="match status" value="1"/>
</dbReference>
<feature type="compositionally biased region" description="Low complexity" evidence="5">
    <location>
        <begin position="362"/>
        <end position="375"/>
    </location>
</feature>
<dbReference type="InterPro" id="IPR006143">
    <property type="entry name" value="RND_pump_MFP"/>
</dbReference>
<evidence type="ECO:0000313" key="10">
    <source>
        <dbReference type="EMBL" id="QCF26713.1"/>
    </source>
</evidence>
<comment type="similarity">
    <text evidence="2">Belongs to the membrane fusion protein (MFP) (TC 8.A.1) family.</text>
</comment>
<evidence type="ECO:0000259" key="6">
    <source>
        <dbReference type="Pfam" id="PF25876"/>
    </source>
</evidence>
<accession>A0A4P7XIY8</accession>
<evidence type="ECO:0000256" key="4">
    <source>
        <dbReference type="SAM" id="Coils"/>
    </source>
</evidence>
<dbReference type="InterPro" id="IPR058627">
    <property type="entry name" value="MdtA-like_C"/>
</dbReference>
<feature type="domain" description="Multidrug resistance protein MdtA-like C-terminal permuted SH3" evidence="9">
    <location>
        <begin position="281"/>
        <end position="343"/>
    </location>
</feature>
<dbReference type="InterPro" id="IPR058792">
    <property type="entry name" value="Beta-barrel_RND_2"/>
</dbReference>
<dbReference type="SUPFAM" id="SSF111369">
    <property type="entry name" value="HlyD-like secretion proteins"/>
    <property type="match status" value="1"/>
</dbReference>
<proteinExistence type="inferred from homology"/>
<dbReference type="InterPro" id="IPR058625">
    <property type="entry name" value="MdtA-like_BSH"/>
</dbReference>
<protein>
    <submittedName>
        <fullName evidence="10">Efflux RND transporter periplasmic adaptor subunit</fullName>
    </submittedName>
</protein>
<dbReference type="GO" id="GO:1990281">
    <property type="term" value="C:efflux pump complex"/>
    <property type="evidence" value="ECO:0007669"/>
    <property type="project" value="TreeGrafter"/>
</dbReference>
<evidence type="ECO:0000259" key="9">
    <source>
        <dbReference type="Pfam" id="PF25967"/>
    </source>
</evidence>
<evidence type="ECO:0000259" key="7">
    <source>
        <dbReference type="Pfam" id="PF25917"/>
    </source>
</evidence>
<evidence type="ECO:0000256" key="1">
    <source>
        <dbReference type="ARBA" id="ARBA00004196"/>
    </source>
</evidence>
<feature type="domain" description="CusB-like beta-barrel" evidence="8">
    <location>
        <begin position="201"/>
        <end position="274"/>
    </location>
</feature>
<keyword evidence="3" id="KW-0813">Transport</keyword>
<organism evidence="10 11">
    <name type="scientific">Hydrocarboniclastica marina</name>
    <dbReference type="NCBI Taxonomy" id="2259620"/>
    <lineage>
        <taxon>Bacteria</taxon>
        <taxon>Pseudomonadati</taxon>
        <taxon>Pseudomonadota</taxon>
        <taxon>Gammaproteobacteria</taxon>
        <taxon>Alteromonadales</taxon>
        <taxon>Alteromonadaceae</taxon>
        <taxon>Hydrocarboniclastica</taxon>
    </lineage>
</organism>
<evidence type="ECO:0000256" key="5">
    <source>
        <dbReference type="SAM" id="MobiDB-lite"/>
    </source>
</evidence>
<name>A0A4P7XIY8_9ALTE</name>
<gene>
    <name evidence="10" type="ORF">soil367_12650</name>
</gene>
<dbReference type="PANTHER" id="PTHR30469:SF11">
    <property type="entry name" value="BLL4320 PROTEIN"/>
    <property type="match status" value="1"/>
</dbReference>
<sequence length="384" mass="41447">MRTASRFVVVILFLVLILGGIFGYKFYQIGQMKEQFSQPQPPAVVAATTAETMSWQPSQKSVGSITAINGVEVANEVPGTIVEIGFESGQNVKAGDMLVRLDSAVDESAVSTRRAEARLAAREFSRLEELLPRRAVSQAEYDQAQANLEAAQARVKEAEAQLGKKTLRAPFAGTLGLRQVDLGQYLPAGSPIVEINMLDPVYVDYTLPERELSRVSVGNTVEVTVAAQPDALFTGTVSAINSSVNPQTRTVRVRATLPNEDLTLRPGMFATVRTLRPAERDVIAVPRTAISYNTYGDFVFVLAENGDGQLVTERRSVQTGETRDGMVEIVSGLEAGDRIVETGLLRLRADQRVEIQTEKESQSGGQTESQGTGQSPQASGEAAS</sequence>
<dbReference type="Gene3D" id="2.40.50.100">
    <property type="match status" value="1"/>
</dbReference>
<feature type="coiled-coil region" evidence="4">
    <location>
        <begin position="134"/>
        <end position="168"/>
    </location>
</feature>
<dbReference type="Gene3D" id="2.40.420.20">
    <property type="match status" value="1"/>
</dbReference>
<dbReference type="KEGG" id="hmi:soil367_12650"/>
<dbReference type="Proteomes" id="UP000298049">
    <property type="component" value="Chromosome"/>
</dbReference>
<evidence type="ECO:0000256" key="3">
    <source>
        <dbReference type="ARBA" id="ARBA00022448"/>
    </source>
</evidence>
<dbReference type="OrthoDB" id="9806939at2"/>
<evidence type="ECO:0000256" key="2">
    <source>
        <dbReference type="ARBA" id="ARBA00009477"/>
    </source>
</evidence>
<keyword evidence="11" id="KW-1185">Reference proteome</keyword>
<dbReference type="RefSeq" id="WP_136549416.1">
    <property type="nucleotide sequence ID" value="NZ_CP031093.1"/>
</dbReference>
<dbReference type="AlphaFoldDB" id="A0A4P7XIY8"/>
<dbReference type="Gene3D" id="2.40.30.170">
    <property type="match status" value="1"/>
</dbReference>